<keyword evidence="2" id="KW-1185">Reference proteome</keyword>
<evidence type="ECO:0000313" key="1">
    <source>
        <dbReference type="EMBL" id="SAM06794.1"/>
    </source>
</evidence>
<dbReference type="InParanoid" id="A0A168RG17"/>
<gene>
    <name evidence="1" type="primary">ABSGL_12522.1 scaffold 12955</name>
</gene>
<reference evidence="1" key="1">
    <citation type="submission" date="2016-04" db="EMBL/GenBank/DDBJ databases">
        <authorList>
            <person name="Evans L.H."/>
            <person name="Alamgir A."/>
            <person name="Owens N."/>
            <person name="Weber N.D."/>
            <person name="Virtaneva K."/>
            <person name="Barbian K."/>
            <person name="Babar A."/>
            <person name="Rosenke K."/>
        </authorList>
    </citation>
    <scope>NUCLEOTIDE SEQUENCE [LARGE SCALE GENOMIC DNA]</scope>
    <source>
        <strain evidence="1">CBS 101.48</strain>
    </source>
</reference>
<name>A0A168RG17_ABSGL</name>
<dbReference type="Proteomes" id="UP000078561">
    <property type="component" value="Unassembled WGS sequence"/>
</dbReference>
<accession>A0A168RG17</accession>
<organism evidence="1">
    <name type="scientific">Absidia glauca</name>
    <name type="common">Pin mould</name>
    <dbReference type="NCBI Taxonomy" id="4829"/>
    <lineage>
        <taxon>Eukaryota</taxon>
        <taxon>Fungi</taxon>
        <taxon>Fungi incertae sedis</taxon>
        <taxon>Mucoromycota</taxon>
        <taxon>Mucoromycotina</taxon>
        <taxon>Mucoromycetes</taxon>
        <taxon>Mucorales</taxon>
        <taxon>Cunninghamellaceae</taxon>
        <taxon>Absidia</taxon>
    </lineage>
</organism>
<dbReference type="AlphaFoldDB" id="A0A168RG17"/>
<dbReference type="EMBL" id="LT554635">
    <property type="protein sequence ID" value="SAM06794.1"/>
    <property type="molecule type" value="Genomic_DNA"/>
</dbReference>
<proteinExistence type="predicted"/>
<evidence type="ECO:0000313" key="2">
    <source>
        <dbReference type="Proteomes" id="UP000078561"/>
    </source>
</evidence>
<protein>
    <submittedName>
        <fullName evidence="1">Uncharacterized protein</fullName>
    </submittedName>
</protein>
<sequence length="68" mass="7170">MVSVSADSTALCAFGGHLFCNLHCTTLPGISVGECDDDNICHCKTVKEPAPKKMASPPPQQIEVTLDP</sequence>